<feature type="compositionally biased region" description="Gly residues" evidence="1">
    <location>
        <begin position="1"/>
        <end position="10"/>
    </location>
</feature>
<dbReference type="RefSeq" id="WP_281023747.1">
    <property type="nucleotide sequence ID" value="NZ_NPEX01000923.1"/>
</dbReference>
<comment type="caution">
    <text evidence="3">The sequence shown here is derived from an EMBL/GenBank/DDBJ whole genome shotgun (WGS) entry which is preliminary data.</text>
</comment>
<evidence type="ECO:0000313" key="4">
    <source>
        <dbReference type="Proteomes" id="UP000249130"/>
    </source>
</evidence>
<feature type="non-terminal residue" evidence="3">
    <location>
        <position position="1"/>
    </location>
</feature>
<dbReference type="Pfam" id="PF08345">
    <property type="entry name" value="YscJ_FliF_C"/>
    <property type="match status" value="1"/>
</dbReference>
<gene>
    <name evidence="3" type="ORF">CH341_32730</name>
</gene>
<organism evidence="3 4">
    <name type="scientific">Rhodoplanes roseus</name>
    <dbReference type="NCBI Taxonomy" id="29409"/>
    <lineage>
        <taxon>Bacteria</taxon>
        <taxon>Pseudomonadati</taxon>
        <taxon>Pseudomonadota</taxon>
        <taxon>Alphaproteobacteria</taxon>
        <taxon>Hyphomicrobiales</taxon>
        <taxon>Nitrobacteraceae</taxon>
        <taxon>Rhodoplanes</taxon>
    </lineage>
</organism>
<feature type="non-terminal residue" evidence="3">
    <location>
        <position position="83"/>
    </location>
</feature>
<dbReference type="InterPro" id="IPR013556">
    <property type="entry name" value="Flag_M-ring_C"/>
</dbReference>
<protein>
    <recommendedName>
        <fullName evidence="2">Flagellar M-ring C-terminal domain-containing protein</fullName>
    </recommendedName>
</protein>
<feature type="compositionally biased region" description="Basic and acidic residues" evidence="1">
    <location>
        <begin position="15"/>
        <end position="25"/>
    </location>
</feature>
<evidence type="ECO:0000259" key="2">
    <source>
        <dbReference type="Pfam" id="PF08345"/>
    </source>
</evidence>
<dbReference type="AlphaFoldDB" id="A0A327K0G4"/>
<keyword evidence="4" id="KW-1185">Reference proteome</keyword>
<evidence type="ECO:0000313" key="3">
    <source>
        <dbReference type="EMBL" id="RAI31323.1"/>
    </source>
</evidence>
<accession>A0A327K0G4</accession>
<feature type="region of interest" description="Disordered" evidence="1">
    <location>
        <begin position="1"/>
        <end position="25"/>
    </location>
</feature>
<name>A0A327K0G4_9BRAD</name>
<sequence>VAQMEAGGGNSSNEENERREELTNFEISSKKVDTVHDGYEVENLSIAVLVNQARLQADEGQPDVMPIETRLMEIEQLVQSATG</sequence>
<dbReference type="EMBL" id="NPEX01000923">
    <property type="protein sequence ID" value="RAI31323.1"/>
    <property type="molecule type" value="Genomic_DNA"/>
</dbReference>
<feature type="domain" description="Flagellar M-ring C-terminal" evidence="2">
    <location>
        <begin position="7"/>
        <end position="83"/>
    </location>
</feature>
<dbReference type="Proteomes" id="UP000249130">
    <property type="component" value="Unassembled WGS sequence"/>
</dbReference>
<proteinExistence type="predicted"/>
<reference evidence="3 4" key="1">
    <citation type="submission" date="2017-07" db="EMBL/GenBank/DDBJ databases">
        <title>Draft Genome Sequences of Select Purple Nonsulfur Bacteria.</title>
        <authorList>
            <person name="Lasarre B."/>
            <person name="Mckinlay J.B."/>
        </authorList>
    </citation>
    <scope>NUCLEOTIDE SEQUENCE [LARGE SCALE GENOMIC DNA]</scope>
    <source>
        <strain evidence="3 4">DSM 5909</strain>
    </source>
</reference>
<evidence type="ECO:0000256" key="1">
    <source>
        <dbReference type="SAM" id="MobiDB-lite"/>
    </source>
</evidence>